<dbReference type="GO" id="GO:0008199">
    <property type="term" value="F:ferric iron binding"/>
    <property type="evidence" value="ECO:0007669"/>
    <property type="project" value="InterPro"/>
</dbReference>
<evidence type="ECO:0000313" key="4">
    <source>
        <dbReference type="Proteomes" id="UP000285211"/>
    </source>
</evidence>
<evidence type="ECO:0000259" key="2">
    <source>
        <dbReference type="Pfam" id="PF00775"/>
    </source>
</evidence>
<keyword evidence="3" id="KW-0560">Oxidoreductase</keyword>
<dbReference type="OrthoDB" id="9800887at2"/>
<accession>A0A3S2XM90</accession>
<dbReference type="InterPro" id="IPR000627">
    <property type="entry name" value="Intradiol_dOase_C"/>
</dbReference>
<dbReference type="Pfam" id="PF00775">
    <property type="entry name" value="Dioxygenase_C"/>
    <property type="match status" value="1"/>
</dbReference>
<keyword evidence="3" id="KW-0223">Dioxygenase</keyword>
<sequence length="252" mass="25899">MERKDFLKGLGLVGLGSLAVPIISSCGSDDDSSTDSSATDTTQATDTGSSSGSSTCTVSPSETAGPFPTKSPSSLVKSDITSDRTGVPFTINITIQNKNASCAALAGAIVDIWHCDKDGYYSEYGGTGMQSADFTAVHFLRGRQITNANGLVSFTSIFPGWYSGRATHIHVHIYNSAGTSLLVTQIAFPEGSGSAVVLVNASTANGYTKGMSGYTYNANDNVFSDGVSSELSTVTGSVAAGFVLTHTINVAG</sequence>
<dbReference type="EMBL" id="SACJ01000001">
    <property type="protein sequence ID" value="RVT79886.1"/>
    <property type="molecule type" value="Genomic_DNA"/>
</dbReference>
<reference evidence="3 4" key="1">
    <citation type="submission" date="2019-01" db="EMBL/GenBank/DDBJ databases">
        <authorList>
            <person name="Chen W.-M."/>
        </authorList>
    </citation>
    <scope>NUCLEOTIDE SEQUENCE [LARGE SCALE GENOMIC DNA]</scope>
    <source>
        <strain evidence="3 4">BBQ-12</strain>
    </source>
</reference>
<organism evidence="3 4">
    <name type="scientific">Flavobacterium sufflavum</name>
    <dbReference type="NCBI Taxonomy" id="1921138"/>
    <lineage>
        <taxon>Bacteria</taxon>
        <taxon>Pseudomonadati</taxon>
        <taxon>Bacteroidota</taxon>
        <taxon>Flavobacteriia</taxon>
        <taxon>Flavobacteriales</taxon>
        <taxon>Flavobacteriaceae</taxon>
        <taxon>Flavobacterium</taxon>
    </lineage>
</organism>
<feature type="region of interest" description="Disordered" evidence="1">
    <location>
        <begin position="27"/>
        <end position="79"/>
    </location>
</feature>
<dbReference type="SUPFAM" id="SSF49482">
    <property type="entry name" value="Aromatic compound dioxygenase"/>
    <property type="match status" value="1"/>
</dbReference>
<dbReference type="Proteomes" id="UP000285211">
    <property type="component" value="Unassembled WGS sequence"/>
</dbReference>
<dbReference type="InterPro" id="IPR015889">
    <property type="entry name" value="Intradiol_dOase_core"/>
</dbReference>
<dbReference type="RefSeq" id="WP_128193202.1">
    <property type="nucleotide sequence ID" value="NZ_SACJ01000001.1"/>
</dbReference>
<dbReference type="AlphaFoldDB" id="A0A3S2XM90"/>
<gene>
    <name evidence="3" type="ORF">EOD40_01895</name>
</gene>
<dbReference type="GO" id="GO:0016702">
    <property type="term" value="F:oxidoreductase activity, acting on single donors with incorporation of molecular oxygen, incorporation of two atoms of oxygen"/>
    <property type="evidence" value="ECO:0007669"/>
    <property type="project" value="InterPro"/>
</dbReference>
<evidence type="ECO:0000313" key="3">
    <source>
        <dbReference type="EMBL" id="RVT79886.1"/>
    </source>
</evidence>
<comment type="caution">
    <text evidence="3">The sequence shown here is derived from an EMBL/GenBank/DDBJ whole genome shotgun (WGS) entry which is preliminary data.</text>
</comment>
<name>A0A3S2XM90_9FLAO</name>
<dbReference type="PANTHER" id="PTHR34315">
    <property type="match status" value="1"/>
</dbReference>
<feature type="domain" description="Intradiol ring-cleavage dioxygenases" evidence="2">
    <location>
        <begin position="83"/>
        <end position="190"/>
    </location>
</feature>
<keyword evidence="4" id="KW-1185">Reference proteome</keyword>
<protein>
    <submittedName>
        <fullName evidence="3">Intradiol ring-cleavage dioxygenase</fullName>
    </submittedName>
</protein>
<evidence type="ECO:0000256" key="1">
    <source>
        <dbReference type="SAM" id="MobiDB-lite"/>
    </source>
</evidence>
<feature type="compositionally biased region" description="Low complexity" evidence="1">
    <location>
        <begin position="34"/>
        <end position="57"/>
    </location>
</feature>
<dbReference type="PANTHER" id="PTHR34315:SF1">
    <property type="entry name" value="INTRADIOL RING-CLEAVAGE DIOXYGENASES DOMAIN-CONTAINING PROTEIN-RELATED"/>
    <property type="match status" value="1"/>
</dbReference>
<dbReference type="Gene3D" id="2.60.130.10">
    <property type="entry name" value="Aromatic compound dioxygenase"/>
    <property type="match status" value="1"/>
</dbReference>
<dbReference type="PROSITE" id="PS51257">
    <property type="entry name" value="PROKAR_LIPOPROTEIN"/>
    <property type="match status" value="1"/>
</dbReference>
<proteinExistence type="predicted"/>